<reference evidence="8" key="3">
    <citation type="submission" date="2025-09" db="UniProtKB">
        <authorList>
            <consortium name="Ensembl"/>
        </authorList>
    </citation>
    <scope>IDENTIFICATION</scope>
</reference>
<evidence type="ECO:0000256" key="4">
    <source>
        <dbReference type="ARBA" id="ARBA00023319"/>
    </source>
</evidence>
<evidence type="ECO:0000313" key="8">
    <source>
        <dbReference type="Ensembl" id="ENSELUP00000085591.1"/>
    </source>
</evidence>
<dbReference type="SUPFAM" id="SSF48726">
    <property type="entry name" value="Immunoglobulin"/>
    <property type="match status" value="1"/>
</dbReference>
<dbReference type="InterPro" id="IPR007110">
    <property type="entry name" value="Ig-like_dom"/>
</dbReference>
<proteinExistence type="predicted"/>
<reference evidence="8 9" key="1">
    <citation type="submission" date="2020-02" db="EMBL/GenBank/DDBJ databases">
        <title>Esox lucius (northern pike) genome, fEsoLuc1, primary haplotype.</title>
        <authorList>
            <person name="Myers G."/>
            <person name="Karagic N."/>
            <person name="Meyer A."/>
            <person name="Pippel M."/>
            <person name="Reichard M."/>
            <person name="Winkler S."/>
            <person name="Tracey A."/>
            <person name="Sims Y."/>
            <person name="Howe K."/>
            <person name="Rhie A."/>
            <person name="Formenti G."/>
            <person name="Durbin R."/>
            <person name="Fedrigo O."/>
            <person name="Jarvis E.D."/>
        </authorList>
    </citation>
    <scope>NUCLEOTIDE SEQUENCE [LARGE SCALE GENOMIC DNA]</scope>
</reference>
<dbReference type="Ensembl" id="ENSELUT00000107574.1">
    <property type="protein sequence ID" value="ENSELUP00000085591.1"/>
    <property type="gene ID" value="ENSELUG00000043282.1"/>
</dbReference>
<organism evidence="8 9">
    <name type="scientific">Esox lucius</name>
    <name type="common">Northern pike</name>
    <dbReference type="NCBI Taxonomy" id="8010"/>
    <lineage>
        <taxon>Eukaryota</taxon>
        <taxon>Metazoa</taxon>
        <taxon>Chordata</taxon>
        <taxon>Craniata</taxon>
        <taxon>Vertebrata</taxon>
        <taxon>Euteleostomi</taxon>
        <taxon>Actinopterygii</taxon>
        <taxon>Neopterygii</taxon>
        <taxon>Teleostei</taxon>
        <taxon>Protacanthopterygii</taxon>
        <taxon>Esociformes</taxon>
        <taxon>Esocidae</taxon>
        <taxon>Esox</taxon>
    </lineage>
</organism>
<dbReference type="PANTHER" id="PTHR19367">
    <property type="entry name" value="T-CELL RECEPTOR ALPHA CHAIN V REGION"/>
    <property type="match status" value="1"/>
</dbReference>
<dbReference type="InterPro" id="IPR051287">
    <property type="entry name" value="TCR_variable_region"/>
</dbReference>
<protein>
    <submittedName>
        <fullName evidence="8">T-cell receptor alpha/delta variable 22.0</fullName>
    </submittedName>
</protein>
<name>A0AAY5KA05_ESOLU</name>
<dbReference type="AlphaFoldDB" id="A0AAY5KA05"/>
<keyword evidence="5" id="KW-1279">T cell receptor</keyword>
<evidence type="ECO:0000256" key="1">
    <source>
        <dbReference type="ARBA" id="ARBA00022729"/>
    </source>
</evidence>
<evidence type="ECO:0000259" key="7">
    <source>
        <dbReference type="PROSITE" id="PS50835"/>
    </source>
</evidence>
<keyword evidence="1 6" id="KW-0732">Signal</keyword>
<reference evidence="8" key="2">
    <citation type="submission" date="2025-08" db="UniProtKB">
        <authorList>
            <consortium name="Ensembl"/>
        </authorList>
    </citation>
    <scope>IDENTIFICATION</scope>
</reference>
<dbReference type="InterPro" id="IPR003598">
    <property type="entry name" value="Ig_sub2"/>
</dbReference>
<feature type="domain" description="Ig-like" evidence="7">
    <location>
        <begin position="28"/>
        <end position="127"/>
    </location>
</feature>
<dbReference type="InterPro" id="IPR036179">
    <property type="entry name" value="Ig-like_dom_sf"/>
</dbReference>
<dbReference type="PANTHER" id="PTHR19367:SF18">
    <property type="entry name" value="T CELL RECEPTOR ALPHA VARIABLE 16"/>
    <property type="match status" value="1"/>
</dbReference>
<dbReference type="SMART" id="SM00408">
    <property type="entry name" value="IGc2"/>
    <property type="match status" value="1"/>
</dbReference>
<dbReference type="GO" id="GO:0002250">
    <property type="term" value="P:adaptive immune response"/>
    <property type="evidence" value="ECO:0007669"/>
    <property type="project" value="UniProtKB-KW"/>
</dbReference>
<evidence type="ECO:0000256" key="3">
    <source>
        <dbReference type="ARBA" id="ARBA00023170"/>
    </source>
</evidence>
<keyword evidence="2" id="KW-1064">Adaptive immunity</keyword>
<evidence type="ECO:0000256" key="5">
    <source>
        <dbReference type="ARBA" id="ARBA00043266"/>
    </source>
</evidence>
<dbReference type="Proteomes" id="UP000265140">
    <property type="component" value="Chromosome 3"/>
</dbReference>
<dbReference type="GO" id="GO:0042101">
    <property type="term" value="C:T cell receptor complex"/>
    <property type="evidence" value="ECO:0007669"/>
    <property type="project" value="UniProtKB-KW"/>
</dbReference>
<sequence length="185" mass="21192">MYLFHMENYLVLVLILASGLTAGDHITPVENEVTSTEGQSVTLNCTYDTSSEYPLLYWYRHHPNQAPQFILWKGAKSYEDQKEIPDDRYQSTTSDTSTELVIQQLTLSDTALYYCALRDHSDTKCIRGCTKTYRPKCFVVVWIKIKHQTTILCHIRGLDQRIVVTPVLCSHHIPGTLVFLCHPAL</sequence>
<dbReference type="PROSITE" id="PS50835">
    <property type="entry name" value="IG_LIKE"/>
    <property type="match status" value="1"/>
</dbReference>
<feature type="signal peptide" evidence="6">
    <location>
        <begin position="1"/>
        <end position="23"/>
    </location>
</feature>
<evidence type="ECO:0000256" key="2">
    <source>
        <dbReference type="ARBA" id="ARBA00023130"/>
    </source>
</evidence>
<dbReference type="SMART" id="SM00406">
    <property type="entry name" value="IGv"/>
    <property type="match status" value="1"/>
</dbReference>
<dbReference type="InterPro" id="IPR013783">
    <property type="entry name" value="Ig-like_fold"/>
</dbReference>
<dbReference type="InterPro" id="IPR003599">
    <property type="entry name" value="Ig_sub"/>
</dbReference>
<keyword evidence="3" id="KW-0675">Receptor</keyword>
<dbReference type="Gene3D" id="2.60.40.10">
    <property type="entry name" value="Immunoglobulins"/>
    <property type="match status" value="1"/>
</dbReference>
<keyword evidence="9" id="KW-1185">Reference proteome</keyword>
<evidence type="ECO:0000313" key="9">
    <source>
        <dbReference type="Proteomes" id="UP000265140"/>
    </source>
</evidence>
<dbReference type="SMART" id="SM00409">
    <property type="entry name" value="IG"/>
    <property type="match status" value="1"/>
</dbReference>
<accession>A0AAY5KA05</accession>
<feature type="chain" id="PRO_5044237560" evidence="6">
    <location>
        <begin position="24"/>
        <end position="185"/>
    </location>
</feature>
<dbReference type="Pfam" id="PF07686">
    <property type="entry name" value="V-set"/>
    <property type="match status" value="1"/>
</dbReference>
<evidence type="ECO:0000256" key="6">
    <source>
        <dbReference type="SAM" id="SignalP"/>
    </source>
</evidence>
<dbReference type="GeneTree" id="ENSGT01030000234557"/>
<dbReference type="InterPro" id="IPR013106">
    <property type="entry name" value="Ig_V-set"/>
</dbReference>
<keyword evidence="5" id="KW-0391">Immunity</keyword>
<keyword evidence="4" id="KW-0393">Immunoglobulin domain</keyword>